<sequence length="123" mass="13668">MGRQGNDPTASVNSSIALLQERFRQLEKVKERREGKQLLQLLSSHSTSSSIMHNPSSQNSQQQQQHARMVPPLHDSLSLGLNFTQSYHNTMNVKPPTSSSLWPQGAPTSTNFDTSDVDTSLHL</sequence>
<dbReference type="Gramene" id="ESW14487">
    <property type="protein sequence ID" value="ESW14487"/>
    <property type="gene ID" value="PHAVU_008G285200g"/>
</dbReference>
<feature type="region of interest" description="Disordered" evidence="1">
    <location>
        <begin position="90"/>
        <end position="123"/>
    </location>
</feature>
<keyword evidence="3" id="KW-1185">Reference proteome</keyword>
<reference evidence="3" key="1">
    <citation type="journal article" date="2014" name="Nat. Genet.">
        <title>A reference genome for common bean and genome-wide analysis of dual domestications.</title>
        <authorList>
            <person name="Schmutz J."/>
            <person name="McClean P.E."/>
            <person name="Mamidi S."/>
            <person name="Wu G.A."/>
            <person name="Cannon S.B."/>
            <person name="Grimwood J."/>
            <person name="Jenkins J."/>
            <person name="Shu S."/>
            <person name="Song Q."/>
            <person name="Chavarro C."/>
            <person name="Torres-Torres M."/>
            <person name="Geffroy V."/>
            <person name="Moghaddam S.M."/>
            <person name="Gao D."/>
            <person name="Abernathy B."/>
            <person name="Barry K."/>
            <person name="Blair M."/>
            <person name="Brick M.A."/>
            <person name="Chovatia M."/>
            <person name="Gepts P."/>
            <person name="Goodstein D.M."/>
            <person name="Gonzales M."/>
            <person name="Hellsten U."/>
            <person name="Hyten D.L."/>
            <person name="Jia G."/>
            <person name="Kelly J.D."/>
            <person name="Kudrna D."/>
            <person name="Lee R."/>
            <person name="Richard M.M."/>
            <person name="Miklas P.N."/>
            <person name="Osorno J.M."/>
            <person name="Rodrigues J."/>
            <person name="Thareau V."/>
            <person name="Urrea C.A."/>
            <person name="Wang M."/>
            <person name="Yu Y."/>
            <person name="Zhang M."/>
            <person name="Wing R.A."/>
            <person name="Cregan P.B."/>
            <person name="Rokhsar D.S."/>
            <person name="Jackson S.A."/>
        </authorList>
    </citation>
    <scope>NUCLEOTIDE SEQUENCE [LARGE SCALE GENOMIC DNA]</scope>
    <source>
        <strain evidence="3">cv. G19833</strain>
    </source>
</reference>
<dbReference type="OrthoDB" id="671858at2759"/>
<evidence type="ECO:0000313" key="2">
    <source>
        <dbReference type="EMBL" id="ESW14487.1"/>
    </source>
</evidence>
<dbReference type="SMR" id="V7B9D3"/>
<accession>V7B9D3</accession>
<protein>
    <submittedName>
        <fullName evidence="2">Uncharacterized protein</fullName>
    </submittedName>
</protein>
<organism evidence="2 3">
    <name type="scientific">Phaseolus vulgaris</name>
    <name type="common">Kidney bean</name>
    <name type="synonym">French bean</name>
    <dbReference type="NCBI Taxonomy" id="3885"/>
    <lineage>
        <taxon>Eukaryota</taxon>
        <taxon>Viridiplantae</taxon>
        <taxon>Streptophyta</taxon>
        <taxon>Embryophyta</taxon>
        <taxon>Tracheophyta</taxon>
        <taxon>Spermatophyta</taxon>
        <taxon>Magnoliopsida</taxon>
        <taxon>eudicotyledons</taxon>
        <taxon>Gunneridae</taxon>
        <taxon>Pentapetalae</taxon>
        <taxon>rosids</taxon>
        <taxon>fabids</taxon>
        <taxon>Fabales</taxon>
        <taxon>Fabaceae</taxon>
        <taxon>Papilionoideae</taxon>
        <taxon>50 kb inversion clade</taxon>
        <taxon>NPAAA clade</taxon>
        <taxon>indigoferoid/millettioid clade</taxon>
        <taxon>Phaseoleae</taxon>
        <taxon>Phaseolus</taxon>
    </lineage>
</organism>
<dbReference type="Proteomes" id="UP000000226">
    <property type="component" value="Chromosome 8"/>
</dbReference>
<proteinExistence type="predicted"/>
<evidence type="ECO:0000313" key="3">
    <source>
        <dbReference type="Proteomes" id="UP000000226"/>
    </source>
</evidence>
<evidence type="ECO:0000256" key="1">
    <source>
        <dbReference type="SAM" id="MobiDB-lite"/>
    </source>
</evidence>
<dbReference type="eggNOG" id="ENOG502S833">
    <property type="taxonomic scope" value="Eukaryota"/>
</dbReference>
<gene>
    <name evidence="2" type="ORF">PHAVU_008G285200g</name>
</gene>
<dbReference type="OMA" id="QIDHCAM"/>
<dbReference type="PANTHER" id="PTHR34570:SF20">
    <property type="entry name" value="MYB-CC TYPE TRANSCRIPTION FACTOR LHEQLE-CONTAINING DOMAIN-CONTAINING PROTEIN"/>
    <property type="match status" value="1"/>
</dbReference>
<feature type="compositionally biased region" description="Low complexity" evidence="1">
    <location>
        <begin position="41"/>
        <end position="65"/>
    </location>
</feature>
<name>V7B9D3_PHAVU</name>
<dbReference type="EMBL" id="CM002295">
    <property type="protein sequence ID" value="ESW14487.1"/>
    <property type="molecule type" value="Genomic_DNA"/>
</dbReference>
<feature type="region of interest" description="Disordered" evidence="1">
    <location>
        <begin position="41"/>
        <end position="70"/>
    </location>
</feature>
<dbReference type="AlphaFoldDB" id="V7B9D3"/>
<dbReference type="PANTHER" id="PTHR34570">
    <property type="entry name" value="OS03G0593100 PROTEIN"/>
    <property type="match status" value="1"/>
</dbReference>